<dbReference type="Pfam" id="PF07883">
    <property type="entry name" value="Cupin_2"/>
    <property type="match status" value="1"/>
</dbReference>
<sequence length="126" mass="14626">MTKKTPIYNWDELEREVVRKGVSRAGFRGDNVLMVMNWLEPGMETNPHSHPFEQVVYIVQGQMRFHVGEDVVEGGPGSLIRIPPNVEHYGHPIGDETVMNLDVFSPIREDYRHLVEYQEKDFESDE</sequence>
<dbReference type="PANTHER" id="PTHR40112">
    <property type="entry name" value="H2HPP ISOMERASE"/>
    <property type="match status" value="1"/>
</dbReference>
<protein>
    <submittedName>
        <fullName evidence="2">Cupin domain-containing protein</fullName>
    </submittedName>
</protein>
<dbReference type="PANTHER" id="PTHR40112:SF1">
    <property type="entry name" value="H2HPP ISOMERASE"/>
    <property type="match status" value="1"/>
</dbReference>
<feature type="domain" description="Cupin type-2" evidence="1">
    <location>
        <begin position="39"/>
        <end position="104"/>
    </location>
</feature>
<dbReference type="InterPro" id="IPR013096">
    <property type="entry name" value="Cupin_2"/>
</dbReference>
<dbReference type="Proteomes" id="UP001560685">
    <property type="component" value="Unassembled WGS sequence"/>
</dbReference>
<comment type="caution">
    <text evidence="2">The sequence shown here is derived from an EMBL/GenBank/DDBJ whole genome shotgun (WGS) entry which is preliminary data.</text>
</comment>
<proteinExistence type="predicted"/>
<dbReference type="SUPFAM" id="SSF51182">
    <property type="entry name" value="RmlC-like cupins"/>
    <property type="match status" value="1"/>
</dbReference>
<keyword evidence="3" id="KW-1185">Reference proteome</keyword>
<dbReference type="EMBL" id="JBEHZE010000001">
    <property type="protein sequence ID" value="MEX6633777.1"/>
    <property type="molecule type" value="Genomic_DNA"/>
</dbReference>
<organism evidence="2 3">
    <name type="scientific">Hyphococcus lacteus</name>
    <dbReference type="NCBI Taxonomy" id="3143536"/>
    <lineage>
        <taxon>Bacteria</taxon>
        <taxon>Pseudomonadati</taxon>
        <taxon>Pseudomonadota</taxon>
        <taxon>Alphaproteobacteria</taxon>
        <taxon>Parvularculales</taxon>
        <taxon>Parvularculaceae</taxon>
        <taxon>Hyphococcus</taxon>
    </lineage>
</organism>
<dbReference type="Gene3D" id="2.60.120.10">
    <property type="entry name" value="Jelly Rolls"/>
    <property type="match status" value="1"/>
</dbReference>
<evidence type="ECO:0000259" key="1">
    <source>
        <dbReference type="Pfam" id="PF07883"/>
    </source>
</evidence>
<dbReference type="InterPro" id="IPR052535">
    <property type="entry name" value="Bacilysin_H2HPP_isomerase"/>
</dbReference>
<dbReference type="CDD" id="cd02238">
    <property type="entry name" value="cupin_KdgF"/>
    <property type="match status" value="1"/>
</dbReference>
<dbReference type="InterPro" id="IPR011051">
    <property type="entry name" value="RmlC_Cupin_sf"/>
</dbReference>
<evidence type="ECO:0000313" key="2">
    <source>
        <dbReference type="EMBL" id="MEX6633777.1"/>
    </source>
</evidence>
<evidence type="ECO:0000313" key="3">
    <source>
        <dbReference type="Proteomes" id="UP001560685"/>
    </source>
</evidence>
<reference evidence="2 3" key="1">
    <citation type="submission" date="2024-05" db="EMBL/GenBank/DDBJ databases">
        <title>Three bacterial strains, DH-69, EH-24, and ECK-19 isolated from coastal sediments.</title>
        <authorList>
            <person name="Ye Y.-Q."/>
            <person name="Du Z.-J."/>
        </authorList>
    </citation>
    <scope>NUCLEOTIDE SEQUENCE [LARGE SCALE GENOMIC DNA]</scope>
    <source>
        <strain evidence="2 3">ECK-19</strain>
    </source>
</reference>
<gene>
    <name evidence="2" type="ORF">ABFZ84_09490</name>
</gene>
<name>A0ABV3Z6F0_9PROT</name>
<accession>A0ABV3Z6F0</accession>
<dbReference type="InterPro" id="IPR014710">
    <property type="entry name" value="RmlC-like_jellyroll"/>
</dbReference>
<dbReference type="RefSeq" id="WP_369313774.1">
    <property type="nucleotide sequence ID" value="NZ_JBEHZE010000001.1"/>
</dbReference>